<reference evidence="2" key="1">
    <citation type="submission" date="2021-02" db="EMBL/GenBank/DDBJ databases">
        <authorList>
            <person name="Nowell W R."/>
        </authorList>
    </citation>
    <scope>NUCLEOTIDE SEQUENCE</scope>
</reference>
<dbReference type="EMBL" id="CAJOBG010055367">
    <property type="protein sequence ID" value="CAF4514931.1"/>
    <property type="molecule type" value="Genomic_DNA"/>
</dbReference>
<name>A0A820WCE6_9BILA</name>
<dbReference type="AlphaFoldDB" id="A0A820WCE6"/>
<gene>
    <name evidence="2" type="ORF">OVN521_LOCUS41525</name>
</gene>
<protein>
    <submittedName>
        <fullName evidence="2">Uncharacterized protein</fullName>
    </submittedName>
</protein>
<feature type="compositionally biased region" description="Polar residues" evidence="1">
    <location>
        <begin position="11"/>
        <end position="38"/>
    </location>
</feature>
<accession>A0A820WCE6</accession>
<feature type="region of interest" description="Disordered" evidence="1">
    <location>
        <begin position="1"/>
        <end position="71"/>
    </location>
</feature>
<comment type="caution">
    <text evidence="2">The sequence shown here is derived from an EMBL/GenBank/DDBJ whole genome shotgun (WGS) entry which is preliminary data.</text>
</comment>
<proteinExistence type="predicted"/>
<organism evidence="2 3">
    <name type="scientific">Rotaria magnacalcarata</name>
    <dbReference type="NCBI Taxonomy" id="392030"/>
    <lineage>
        <taxon>Eukaryota</taxon>
        <taxon>Metazoa</taxon>
        <taxon>Spiralia</taxon>
        <taxon>Gnathifera</taxon>
        <taxon>Rotifera</taxon>
        <taxon>Eurotatoria</taxon>
        <taxon>Bdelloidea</taxon>
        <taxon>Philodinida</taxon>
        <taxon>Philodinidae</taxon>
        <taxon>Rotaria</taxon>
    </lineage>
</organism>
<feature type="compositionally biased region" description="Low complexity" evidence="1">
    <location>
        <begin position="51"/>
        <end position="62"/>
    </location>
</feature>
<sequence length="71" mass="7746">MHPRKRKFEDTQPSPQIYPSSPATLIQQPPGIYTNNNPMICGDISSVGGQSSSTDESDSIMSQTANHHFAL</sequence>
<evidence type="ECO:0000256" key="1">
    <source>
        <dbReference type="SAM" id="MobiDB-lite"/>
    </source>
</evidence>
<evidence type="ECO:0000313" key="3">
    <source>
        <dbReference type="Proteomes" id="UP000663866"/>
    </source>
</evidence>
<dbReference type="Proteomes" id="UP000663866">
    <property type="component" value="Unassembled WGS sequence"/>
</dbReference>
<keyword evidence="3" id="KW-1185">Reference proteome</keyword>
<evidence type="ECO:0000313" key="2">
    <source>
        <dbReference type="EMBL" id="CAF4514931.1"/>
    </source>
</evidence>